<dbReference type="InterPro" id="IPR036583">
    <property type="entry name" value="23S_rRNA_IVS_sf"/>
</dbReference>
<dbReference type="EMBL" id="PEYM01000032">
    <property type="protein sequence ID" value="PIS31229.1"/>
    <property type="molecule type" value="Genomic_DNA"/>
</dbReference>
<proteinExistence type="predicted"/>
<dbReference type="Gene3D" id="1.20.1440.60">
    <property type="entry name" value="23S rRNA-intervening sequence"/>
    <property type="match status" value="1"/>
</dbReference>
<organism evidence="1 2">
    <name type="scientific">Candidatus Saganbacteria bacterium CG08_land_8_20_14_0_20_45_16</name>
    <dbReference type="NCBI Taxonomy" id="2014293"/>
    <lineage>
        <taxon>Bacteria</taxon>
        <taxon>Bacillati</taxon>
        <taxon>Saganbacteria</taxon>
    </lineage>
</organism>
<dbReference type="Pfam" id="PF05635">
    <property type="entry name" value="23S_rRNA_IVP"/>
    <property type="match status" value="1"/>
</dbReference>
<comment type="caution">
    <text evidence="1">The sequence shown here is derived from an EMBL/GenBank/DDBJ whole genome shotgun (WGS) entry which is preliminary data.</text>
</comment>
<dbReference type="AlphaFoldDB" id="A0A2H0Y122"/>
<protein>
    <submittedName>
        <fullName evidence="1">Four helix bundle protein</fullName>
    </submittedName>
</protein>
<accession>A0A2H0Y122</accession>
<dbReference type="PANTHER" id="PTHR38471:SF2">
    <property type="entry name" value="FOUR HELIX BUNDLE PROTEIN"/>
    <property type="match status" value="1"/>
</dbReference>
<dbReference type="InterPro" id="IPR012657">
    <property type="entry name" value="23S_rRNA-intervening_sequence"/>
</dbReference>
<evidence type="ECO:0000313" key="1">
    <source>
        <dbReference type="EMBL" id="PIS31229.1"/>
    </source>
</evidence>
<reference evidence="1 2" key="1">
    <citation type="submission" date="2017-09" db="EMBL/GenBank/DDBJ databases">
        <title>Depth-based differentiation of microbial function through sediment-hosted aquifers and enrichment of novel symbionts in the deep terrestrial subsurface.</title>
        <authorList>
            <person name="Probst A.J."/>
            <person name="Ladd B."/>
            <person name="Jarett J.K."/>
            <person name="Geller-Mcgrath D.E."/>
            <person name="Sieber C.M."/>
            <person name="Emerson J.B."/>
            <person name="Anantharaman K."/>
            <person name="Thomas B.C."/>
            <person name="Malmstrom R."/>
            <person name="Stieglmeier M."/>
            <person name="Klingl A."/>
            <person name="Woyke T."/>
            <person name="Ryan C.M."/>
            <person name="Banfield J.F."/>
        </authorList>
    </citation>
    <scope>NUCLEOTIDE SEQUENCE [LARGE SCALE GENOMIC DNA]</scope>
    <source>
        <strain evidence="1">CG08_land_8_20_14_0_20_45_16</strain>
    </source>
</reference>
<evidence type="ECO:0000313" key="2">
    <source>
        <dbReference type="Proteomes" id="UP000231343"/>
    </source>
</evidence>
<sequence>MTFMFENLDVYKAAIEFVDRTYTLCDNLKKGYLFKIIDQLQRASLSVSLNIAEGCGRTSRKERKQFYKISRGSLFECIPILTILHRRGTLLKDDFLFMYDLATKIGTMLNGLIRSLDKYDN</sequence>
<dbReference type="SUPFAM" id="SSF158446">
    <property type="entry name" value="IVS-encoded protein-like"/>
    <property type="match status" value="1"/>
</dbReference>
<dbReference type="Proteomes" id="UP000231343">
    <property type="component" value="Unassembled WGS sequence"/>
</dbReference>
<dbReference type="NCBIfam" id="TIGR02436">
    <property type="entry name" value="four helix bundle protein"/>
    <property type="match status" value="1"/>
</dbReference>
<name>A0A2H0Y122_UNCSA</name>
<gene>
    <name evidence="1" type="ORF">COT42_01660</name>
</gene>
<dbReference type="CDD" id="cd16377">
    <property type="entry name" value="23S_rRNA_IVP_like"/>
    <property type="match status" value="1"/>
</dbReference>
<dbReference type="PANTHER" id="PTHR38471">
    <property type="entry name" value="FOUR HELIX BUNDLE PROTEIN"/>
    <property type="match status" value="1"/>
</dbReference>